<dbReference type="Proteomes" id="UP001194746">
    <property type="component" value="Unassembled WGS sequence"/>
</dbReference>
<protein>
    <recommendedName>
        <fullName evidence="2">Ketoreductase (KR) domain-containing protein</fullName>
    </recommendedName>
</protein>
<accession>A0AAD4CLN8</accession>
<dbReference type="InterPro" id="IPR050091">
    <property type="entry name" value="PKS_NRPS_Biosynth_Enz"/>
</dbReference>
<dbReference type="Pfam" id="PF08659">
    <property type="entry name" value="KR"/>
    <property type="match status" value="1"/>
</dbReference>
<reference evidence="3" key="2">
    <citation type="submission" date="2020-02" db="EMBL/GenBank/DDBJ databases">
        <authorList>
            <person name="Gilchrist C.L.M."/>
            <person name="Chooi Y.-H."/>
        </authorList>
    </citation>
    <scope>NUCLEOTIDE SEQUENCE</scope>
    <source>
        <strain evidence="3">MST-FP2251</strain>
    </source>
</reference>
<dbReference type="AlphaFoldDB" id="A0AAD4CLN8"/>
<dbReference type="InterPro" id="IPR036291">
    <property type="entry name" value="NAD(P)-bd_dom_sf"/>
</dbReference>
<sequence>MPAVVPLAAAHALHVLVEAAAFRAGQTVFVNGSGDILGLFLAQLVRTLNGEVFVSVSSQEERYLLMKDYHIPANRIFNQLNPASWTSDIFAAADGEGLGIMINNTMTGSTVRSLSTSVKSGGCSVDVTQKVAPSILDPTVFERGITLSFLNLSALPDSELSTLFDKTLHLAQTDASIRCTLSRWLLSLNCHISDSTSPTRGIMPDPVVIEYPQNATVPLLPSPPPPLYLKPEGTYILAGGLRALGLTTANTLCAHGARHLVFLSRSGASSLRQQETLRSLYEHGCAVDVVRCDVTNAEQFLNHHCVMRRSNLEVMQYRKEKETRHDDM</sequence>
<keyword evidence="1" id="KW-0732">Signal</keyword>
<name>A0AAD4CLN8_ASPNN</name>
<dbReference type="Gene3D" id="3.40.50.720">
    <property type="entry name" value="NAD(P)-binding Rossmann-like Domain"/>
    <property type="match status" value="2"/>
</dbReference>
<dbReference type="EMBL" id="VCAU01000042">
    <property type="protein sequence ID" value="KAF9888819.1"/>
    <property type="molecule type" value="Genomic_DNA"/>
</dbReference>
<evidence type="ECO:0000259" key="2">
    <source>
        <dbReference type="Pfam" id="PF08659"/>
    </source>
</evidence>
<feature type="chain" id="PRO_5042088102" description="Ketoreductase (KR) domain-containing protein" evidence="1">
    <location>
        <begin position="20"/>
        <end position="328"/>
    </location>
</feature>
<evidence type="ECO:0000313" key="3">
    <source>
        <dbReference type="EMBL" id="KAF9888819.1"/>
    </source>
</evidence>
<gene>
    <name evidence="3" type="ORF">FE257_008188</name>
</gene>
<dbReference type="SUPFAM" id="SSF51735">
    <property type="entry name" value="NAD(P)-binding Rossmann-fold domains"/>
    <property type="match status" value="2"/>
</dbReference>
<dbReference type="PANTHER" id="PTHR43775:SF29">
    <property type="entry name" value="ASPERFURANONE POLYKETIDE SYNTHASE AFOG-RELATED"/>
    <property type="match status" value="1"/>
</dbReference>
<feature type="domain" description="Ketoreductase (KR)" evidence="2">
    <location>
        <begin position="233"/>
        <end position="300"/>
    </location>
</feature>
<dbReference type="InterPro" id="IPR013968">
    <property type="entry name" value="PKS_KR"/>
</dbReference>
<dbReference type="GO" id="GO:0006633">
    <property type="term" value="P:fatty acid biosynthetic process"/>
    <property type="evidence" value="ECO:0007669"/>
    <property type="project" value="TreeGrafter"/>
</dbReference>
<keyword evidence="4" id="KW-1185">Reference proteome</keyword>
<dbReference type="GO" id="GO:0044550">
    <property type="term" value="P:secondary metabolite biosynthetic process"/>
    <property type="evidence" value="ECO:0007669"/>
    <property type="project" value="TreeGrafter"/>
</dbReference>
<dbReference type="GO" id="GO:0004312">
    <property type="term" value="F:fatty acid synthase activity"/>
    <property type="evidence" value="ECO:0007669"/>
    <property type="project" value="TreeGrafter"/>
</dbReference>
<feature type="signal peptide" evidence="1">
    <location>
        <begin position="1"/>
        <end position="19"/>
    </location>
</feature>
<evidence type="ECO:0000313" key="4">
    <source>
        <dbReference type="Proteomes" id="UP001194746"/>
    </source>
</evidence>
<reference evidence="3" key="1">
    <citation type="journal article" date="2019" name="Beilstein J. Org. Chem.">
        <title>Nanangenines: drimane sesquiterpenoids as the dominant metabolite cohort of a novel Australian fungus, Aspergillus nanangensis.</title>
        <authorList>
            <person name="Lacey H.J."/>
            <person name="Gilchrist C.L.M."/>
            <person name="Crombie A."/>
            <person name="Kalaitzis J.A."/>
            <person name="Vuong D."/>
            <person name="Rutledge P.J."/>
            <person name="Turner P."/>
            <person name="Pitt J.I."/>
            <person name="Lacey E."/>
            <person name="Chooi Y.H."/>
            <person name="Piggott A.M."/>
        </authorList>
    </citation>
    <scope>NUCLEOTIDE SEQUENCE</scope>
    <source>
        <strain evidence="3">MST-FP2251</strain>
    </source>
</reference>
<organism evidence="3 4">
    <name type="scientific">Aspergillus nanangensis</name>
    <dbReference type="NCBI Taxonomy" id="2582783"/>
    <lineage>
        <taxon>Eukaryota</taxon>
        <taxon>Fungi</taxon>
        <taxon>Dikarya</taxon>
        <taxon>Ascomycota</taxon>
        <taxon>Pezizomycotina</taxon>
        <taxon>Eurotiomycetes</taxon>
        <taxon>Eurotiomycetidae</taxon>
        <taxon>Eurotiales</taxon>
        <taxon>Aspergillaceae</taxon>
        <taxon>Aspergillus</taxon>
        <taxon>Aspergillus subgen. Circumdati</taxon>
    </lineage>
</organism>
<comment type="caution">
    <text evidence="3">The sequence shown here is derived from an EMBL/GenBank/DDBJ whole genome shotgun (WGS) entry which is preliminary data.</text>
</comment>
<dbReference type="PANTHER" id="PTHR43775">
    <property type="entry name" value="FATTY ACID SYNTHASE"/>
    <property type="match status" value="1"/>
</dbReference>
<proteinExistence type="predicted"/>
<evidence type="ECO:0000256" key="1">
    <source>
        <dbReference type="SAM" id="SignalP"/>
    </source>
</evidence>